<reference evidence="5 6" key="1">
    <citation type="submission" date="2020-07" db="EMBL/GenBank/DDBJ databases">
        <title>Sequencing the genomes of 1000 actinobacteria strains.</title>
        <authorList>
            <person name="Klenk H.-P."/>
        </authorList>
    </citation>
    <scope>NUCLEOTIDE SEQUENCE [LARGE SCALE GENOMIC DNA]</scope>
    <source>
        <strain evidence="5 6">DSM 26341</strain>
    </source>
</reference>
<keyword evidence="3" id="KW-0269">Exonuclease</keyword>
<keyword evidence="1" id="KW-0540">Nuclease</keyword>
<dbReference type="NCBIfam" id="NF005927">
    <property type="entry name" value="PRK07942.1"/>
    <property type="match status" value="1"/>
</dbReference>
<dbReference type="GO" id="GO:0005829">
    <property type="term" value="C:cytosol"/>
    <property type="evidence" value="ECO:0007669"/>
    <property type="project" value="TreeGrafter"/>
</dbReference>
<gene>
    <name evidence="5" type="ORF">BJY26_002708</name>
</gene>
<dbReference type="Pfam" id="PF00929">
    <property type="entry name" value="RNase_T"/>
    <property type="match status" value="1"/>
</dbReference>
<evidence type="ECO:0000256" key="1">
    <source>
        <dbReference type="ARBA" id="ARBA00022722"/>
    </source>
</evidence>
<dbReference type="EMBL" id="JACBZP010000001">
    <property type="protein sequence ID" value="NYI68402.1"/>
    <property type="molecule type" value="Genomic_DNA"/>
</dbReference>
<comment type="caution">
    <text evidence="5">The sequence shown here is derived from an EMBL/GenBank/DDBJ whole genome shotgun (WGS) entry which is preliminary data.</text>
</comment>
<accession>A0A7Z0D3W4</accession>
<organism evidence="5 6">
    <name type="scientific">Spelaeicoccus albus</name>
    <dbReference type="NCBI Taxonomy" id="1280376"/>
    <lineage>
        <taxon>Bacteria</taxon>
        <taxon>Bacillati</taxon>
        <taxon>Actinomycetota</taxon>
        <taxon>Actinomycetes</taxon>
        <taxon>Micrococcales</taxon>
        <taxon>Brevibacteriaceae</taxon>
        <taxon>Spelaeicoccus</taxon>
    </lineage>
</organism>
<dbReference type="InterPro" id="IPR036397">
    <property type="entry name" value="RNaseH_sf"/>
</dbReference>
<dbReference type="InterPro" id="IPR013520">
    <property type="entry name" value="Ribonucl_H"/>
</dbReference>
<dbReference type="PANTHER" id="PTHR30231">
    <property type="entry name" value="DNA POLYMERASE III SUBUNIT EPSILON"/>
    <property type="match status" value="1"/>
</dbReference>
<sequence length="242" mass="26001">MISNQISWTAGALLAFDLETTGVDPATARIVTATAAELGPGPDPLTRAITDTREWLVDPGIDIPESAVAIHGITSARARAEGMPAAAALQQIIDRIGQAARQGIPVVGHNVSYDLTVLHAEALRWHLDPPNPQKGTLGWVIDTLVMDKHMDRFRRGKRTLEVTAAHYGVPLTNAHDATSDAVAAARVAAVLGHRYPDLAGHTAEQLHALQADWKREQAASLQSYLRRHNPDAVVDGAWPVTL</sequence>
<dbReference type="SMART" id="SM00479">
    <property type="entry name" value="EXOIII"/>
    <property type="match status" value="1"/>
</dbReference>
<protein>
    <submittedName>
        <fullName evidence="5">DNA polymerase-3 subunit epsilon</fullName>
        <ecNumber evidence="5">2.7.7.7</ecNumber>
    </submittedName>
</protein>
<proteinExistence type="predicted"/>
<dbReference type="RefSeq" id="WP_179428755.1">
    <property type="nucleotide sequence ID" value="NZ_JACBZP010000001.1"/>
</dbReference>
<evidence type="ECO:0000313" key="5">
    <source>
        <dbReference type="EMBL" id="NYI68402.1"/>
    </source>
</evidence>
<dbReference type="AlphaFoldDB" id="A0A7Z0D3W4"/>
<dbReference type="CDD" id="cd06127">
    <property type="entry name" value="DEDDh"/>
    <property type="match status" value="1"/>
</dbReference>
<dbReference type="Proteomes" id="UP000539111">
    <property type="component" value="Unassembled WGS sequence"/>
</dbReference>
<keyword evidence="2" id="KW-0378">Hydrolase</keyword>
<evidence type="ECO:0000256" key="3">
    <source>
        <dbReference type="ARBA" id="ARBA00022839"/>
    </source>
</evidence>
<dbReference type="PANTHER" id="PTHR30231:SF4">
    <property type="entry name" value="PROTEIN NEN2"/>
    <property type="match status" value="1"/>
</dbReference>
<dbReference type="InterPro" id="IPR012337">
    <property type="entry name" value="RNaseH-like_sf"/>
</dbReference>
<dbReference type="EC" id="2.7.7.7" evidence="5"/>
<dbReference type="SUPFAM" id="SSF53098">
    <property type="entry name" value="Ribonuclease H-like"/>
    <property type="match status" value="1"/>
</dbReference>
<keyword evidence="5" id="KW-0808">Transferase</keyword>
<keyword evidence="6" id="KW-1185">Reference proteome</keyword>
<evidence type="ECO:0000259" key="4">
    <source>
        <dbReference type="SMART" id="SM00479"/>
    </source>
</evidence>
<name>A0A7Z0D3W4_9MICO</name>
<dbReference type="Gene3D" id="3.30.420.10">
    <property type="entry name" value="Ribonuclease H-like superfamily/Ribonuclease H"/>
    <property type="match status" value="1"/>
</dbReference>
<keyword evidence="5" id="KW-0548">Nucleotidyltransferase</keyword>
<dbReference type="GO" id="GO:0008408">
    <property type="term" value="F:3'-5' exonuclease activity"/>
    <property type="evidence" value="ECO:0007669"/>
    <property type="project" value="TreeGrafter"/>
</dbReference>
<dbReference type="GO" id="GO:0003887">
    <property type="term" value="F:DNA-directed DNA polymerase activity"/>
    <property type="evidence" value="ECO:0007669"/>
    <property type="project" value="UniProtKB-EC"/>
</dbReference>
<evidence type="ECO:0000313" key="6">
    <source>
        <dbReference type="Proteomes" id="UP000539111"/>
    </source>
</evidence>
<dbReference type="GO" id="GO:0003676">
    <property type="term" value="F:nucleic acid binding"/>
    <property type="evidence" value="ECO:0007669"/>
    <property type="project" value="InterPro"/>
</dbReference>
<feature type="domain" description="Exonuclease" evidence="4">
    <location>
        <begin position="12"/>
        <end position="197"/>
    </location>
</feature>
<evidence type="ECO:0000256" key="2">
    <source>
        <dbReference type="ARBA" id="ARBA00022801"/>
    </source>
</evidence>